<feature type="transmembrane region" description="Helical" evidence="1">
    <location>
        <begin position="12"/>
        <end position="32"/>
    </location>
</feature>
<dbReference type="OrthoDB" id="426386at2759"/>
<dbReference type="EMBL" id="VWRR01000007">
    <property type="protein sequence ID" value="KAF6003341.1"/>
    <property type="molecule type" value="Genomic_DNA"/>
</dbReference>
<dbReference type="Pfam" id="PF06916">
    <property type="entry name" value="FAM210A-B_dom"/>
    <property type="match status" value="1"/>
</dbReference>
<dbReference type="InterPro" id="IPR009688">
    <property type="entry name" value="FAM210A/B-like_dom"/>
</dbReference>
<protein>
    <recommendedName>
        <fullName evidence="2">DUF1279 domain-containing protein</fullName>
    </recommendedName>
</protein>
<dbReference type="PANTHER" id="PTHR21377:SF20">
    <property type="entry name" value="OS04G0416000 PROTEIN"/>
    <property type="match status" value="1"/>
</dbReference>
<dbReference type="InterPro" id="IPR045866">
    <property type="entry name" value="FAM210A/B-like"/>
</dbReference>
<feature type="domain" description="DUF1279" evidence="2">
    <location>
        <begin position="2"/>
        <end position="94"/>
    </location>
</feature>
<keyword evidence="1" id="KW-0812">Transmembrane</keyword>
<keyword evidence="1" id="KW-1133">Transmembrane helix</keyword>
<keyword evidence="1" id="KW-0472">Membrane</keyword>
<dbReference type="Proteomes" id="UP000530660">
    <property type="component" value="Unassembled WGS sequence"/>
</dbReference>
<evidence type="ECO:0000313" key="3">
    <source>
        <dbReference type="EMBL" id="KAF6003341.1"/>
    </source>
</evidence>
<organism evidence="3 4">
    <name type="scientific">Cyanidiococcus yangmingshanensis</name>
    <dbReference type="NCBI Taxonomy" id="2690220"/>
    <lineage>
        <taxon>Eukaryota</taxon>
        <taxon>Rhodophyta</taxon>
        <taxon>Bangiophyceae</taxon>
        <taxon>Cyanidiales</taxon>
        <taxon>Cyanidiaceae</taxon>
        <taxon>Cyanidiococcus</taxon>
    </lineage>
</organism>
<proteinExistence type="predicted"/>
<keyword evidence="4" id="KW-1185">Reference proteome</keyword>
<reference evidence="3 4" key="1">
    <citation type="journal article" date="2020" name="J. Phycol.">
        <title>Comparative genome analysis reveals Cyanidiococcus gen. nov., a new extremophilic red algal genus sister to Cyanidioschyzon (Cyanidioschyzonaceae, Rhodophyta).</title>
        <authorList>
            <person name="Liu S.-L."/>
            <person name="Chiang Y.-R."/>
            <person name="Yoon H.S."/>
            <person name="Fu H.-Y."/>
        </authorList>
    </citation>
    <scope>NUCLEOTIDE SEQUENCE [LARGE SCALE GENOMIC DNA]</scope>
    <source>
        <strain evidence="3 4">THAL066</strain>
    </source>
</reference>
<evidence type="ECO:0000259" key="2">
    <source>
        <dbReference type="Pfam" id="PF06916"/>
    </source>
</evidence>
<evidence type="ECO:0000313" key="4">
    <source>
        <dbReference type="Proteomes" id="UP000530660"/>
    </source>
</evidence>
<dbReference type="PANTHER" id="PTHR21377">
    <property type="entry name" value="PROTEIN FAM210B, MITOCHONDRIAL"/>
    <property type="match status" value="1"/>
</dbReference>
<comment type="caution">
    <text evidence="3">The sequence shown here is derived from an EMBL/GenBank/DDBJ whole genome shotgun (WGS) entry which is preliminary data.</text>
</comment>
<evidence type="ECO:0000256" key="1">
    <source>
        <dbReference type="SAM" id="Phobius"/>
    </source>
</evidence>
<gene>
    <name evidence="3" type="ORF">F1559_003657</name>
</gene>
<dbReference type="AlphaFoldDB" id="A0A7J7IM30"/>
<sequence length="106" mass="11508">MAKELLTLYGPVYLGTSISFAAISFAFFYVLVSSGVDVRHFVEVFGEWLEKTPIGRPAVLDQLSPQIGAVALAYIAHKATSPLRFPLTVAAVPFVAKLLKKRPQAS</sequence>
<accession>A0A7J7IM30</accession>
<dbReference type="GO" id="GO:0005739">
    <property type="term" value="C:mitochondrion"/>
    <property type="evidence" value="ECO:0007669"/>
    <property type="project" value="TreeGrafter"/>
</dbReference>
<name>A0A7J7IM30_9RHOD</name>